<dbReference type="InterPro" id="IPR025857">
    <property type="entry name" value="MacB_PCD"/>
</dbReference>
<gene>
    <name evidence="9" type="ORF">LCGC14_2224810</name>
</gene>
<evidence type="ECO:0008006" key="10">
    <source>
        <dbReference type="Google" id="ProtNLM"/>
    </source>
</evidence>
<dbReference type="InterPro" id="IPR050250">
    <property type="entry name" value="Macrolide_Exporter_MacB"/>
</dbReference>
<evidence type="ECO:0000256" key="2">
    <source>
        <dbReference type="ARBA" id="ARBA00022475"/>
    </source>
</evidence>
<dbReference type="PANTHER" id="PTHR30572">
    <property type="entry name" value="MEMBRANE COMPONENT OF TRANSPORTER-RELATED"/>
    <property type="match status" value="1"/>
</dbReference>
<dbReference type="GO" id="GO:0005886">
    <property type="term" value="C:plasma membrane"/>
    <property type="evidence" value="ECO:0007669"/>
    <property type="project" value="UniProtKB-SubCell"/>
</dbReference>
<feature type="transmembrane region" description="Helical" evidence="6">
    <location>
        <begin position="288"/>
        <end position="309"/>
    </location>
</feature>
<evidence type="ECO:0000256" key="5">
    <source>
        <dbReference type="ARBA" id="ARBA00023136"/>
    </source>
</evidence>
<evidence type="ECO:0000259" key="8">
    <source>
        <dbReference type="Pfam" id="PF12704"/>
    </source>
</evidence>
<feature type="domain" description="ABC3 transporter permease C-terminal" evidence="7">
    <location>
        <begin position="290"/>
        <end position="434"/>
    </location>
</feature>
<keyword evidence="4 6" id="KW-1133">Transmembrane helix</keyword>
<comment type="subcellular location">
    <subcellularLocation>
        <location evidence="1">Cell membrane</location>
        <topology evidence="1">Multi-pass membrane protein</topology>
    </subcellularLocation>
</comment>
<feature type="transmembrane region" description="Helical" evidence="6">
    <location>
        <begin position="408"/>
        <end position="431"/>
    </location>
</feature>
<reference evidence="9" key="1">
    <citation type="journal article" date="2015" name="Nature">
        <title>Complex archaea that bridge the gap between prokaryotes and eukaryotes.</title>
        <authorList>
            <person name="Spang A."/>
            <person name="Saw J.H."/>
            <person name="Jorgensen S.L."/>
            <person name="Zaremba-Niedzwiedzka K."/>
            <person name="Martijn J."/>
            <person name="Lind A.E."/>
            <person name="van Eijk R."/>
            <person name="Schleper C."/>
            <person name="Guy L."/>
            <person name="Ettema T.J."/>
        </authorList>
    </citation>
    <scope>NUCLEOTIDE SEQUENCE</scope>
</reference>
<evidence type="ECO:0000256" key="3">
    <source>
        <dbReference type="ARBA" id="ARBA00022692"/>
    </source>
</evidence>
<keyword evidence="2" id="KW-1003">Cell membrane</keyword>
<feature type="domain" description="MacB-like periplasmic core" evidence="8">
    <location>
        <begin position="5"/>
        <end position="256"/>
    </location>
</feature>
<feature type="transmembrane region" description="Helical" evidence="6">
    <location>
        <begin position="329"/>
        <end position="353"/>
    </location>
</feature>
<dbReference type="GO" id="GO:0022857">
    <property type="term" value="F:transmembrane transporter activity"/>
    <property type="evidence" value="ECO:0007669"/>
    <property type="project" value="TreeGrafter"/>
</dbReference>
<dbReference type="AlphaFoldDB" id="A0A0F9D9Y4"/>
<evidence type="ECO:0000256" key="1">
    <source>
        <dbReference type="ARBA" id="ARBA00004651"/>
    </source>
</evidence>
<evidence type="ECO:0000256" key="6">
    <source>
        <dbReference type="SAM" id="Phobius"/>
    </source>
</evidence>
<accession>A0A0F9D9Y4</accession>
<dbReference type="InterPro" id="IPR003838">
    <property type="entry name" value="ABC3_permease_C"/>
</dbReference>
<keyword evidence="3 6" id="KW-0812">Transmembrane</keyword>
<comment type="caution">
    <text evidence="9">The sequence shown here is derived from an EMBL/GenBank/DDBJ whole genome shotgun (WGS) entry which is preliminary data.</text>
</comment>
<dbReference type="PANTHER" id="PTHR30572:SF9">
    <property type="entry name" value="ABC TRANSPORTER PERMEASE PROTEIN"/>
    <property type="match status" value="1"/>
</dbReference>
<dbReference type="Pfam" id="PF12704">
    <property type="entry name" value="MacB_PCD"/>
    <property type="match status" value="1"/>
</dbReference>
<evidence type="ECO:0000256" key="4">
    <source>
        <dbReference type="ARBA" id="ARBA00022989"/>
    </source>
</evidence>
<organism evidence="9">
    <name type="scientific">marine sediment metagenome</name>
    <dbReference type="NCBI Taxonomy" id="412755"/>
    <lineage>
        <taxon>unclassified sequences</taxon>
        <taxon>metagenomes</taxon>
        <taxon>ecological metagenomes</taxon>
    </lineage>
</organism>
<sequence length="443" mass="45351">NPLRTGLLVAALAVSMGLTLIMITVNEAFGERLDEIKAEVGSGITVRPAGSFGGGFIGRAPIGLNSGGGASEGNTLGDTLADEDIDEIWSIEHVAIVSRTLNVPYAGEGLESAIERPAGFTPRGAGAPEGAGVRSLPVLVTGTDDPNSLTTLGVQDAEIIAGRTFNDDEVEANVAVIGETLAAKNSMEVGDTFEMNDATFEVAGIFTSGTQFGDNSIFLPLSMAQHLFDREDEIDQAVVKADSVDNVDVVAEAIRETLGEDTVDVSTELSIFGAISASLSDARDSSRVGMVAAVVASAAVILFSVGLVARQRIKEIGIFKAIGASNWHVTAQFAIETVVVSVAAALIGALATFPLAQTVADGLVSDPAAPTGPGGFAGPGAQLRGAAEQLQGAGGFLGDVDVAVSPQVFLYALGIAIGLAVIASVVPAWYVGRVKPAEVLRYE</sequence>
<evidence type="ECO:0000313" key="9">
    <source>
        <dbReference type="EMBL" id="KKL58493.1"/>
    </source>
</evidence>
<name>A0A0F9D9Y4_9ZZZZ</name>
<dbReference type="Pfam" id="PF02687">
    <property type="entry name" value="FtsX"/>
    <property type="match status" value="1"/>
</dbReference>
<proteinExistence type="predicted"/>
<dbReference type="EMBL" id="LAZR01029804">
    <property type="protein sequence ID" value="KKL58493.1"/>
    <property type="molecule type" value="Genomic_DNA"/>
</dbReference>
<evidence type="ECO:0000259" key="7">
    <source>
        <dbReference type="Pfam" id="PF02687"/>
    </source>
</evidence>
<feature type="non-terminal residue" evidence="9">
    <location>
        <position position="1"/>
    </location>
</feature>
<keyword evidence="5 6" id="KW-0472">Membrane</keyword>
<protein>
    <recommendedName>
        <fullName evidence="10">ABC3 transporter permease protein domain-containing protein</fullName>
    </recommendedName>
</protein>